<dbReference type="PANTHER" id="PTHR19446">
    <property type="entry name" value="REVERSE TRANSCRIPTASES"/>
    <property type="match status" value="1"/>
</dbReference>
<dbReference type="InterPro" id="IPR005135">
    <property type="entry name" value="Endo/exonuclease/phosphatase"/>
</dbReference>
<dbReference type="PROSITE" id="PS50878">
    <property type="entry name" value="RT_POL"/>
    <property type="match status" value="1"/>
</dbReference>
<dbReference type="OrthoDB" id="2288491at2759"/>
<dbReference type="Gene3D" id="3.60.10.10">
    <property type="entry name" value="Endonuclease/exonuclease/phosphatase"/>
    <property type="match status" value="1"/>
</dbReference>
<reference evidence="2 3" key="1">
    <citation type="submission" date="2014-09" db="EMBL/GenBank/DDBJ databases">
        <authorList>
            <person name="Ellenberger Sabrina"/>
        </authorList>
    </citation>
    <scope>NUCLEOTIDE SEQUENCE [LARGE SCALE GENOMIC DNA]</scope>
    <source>
        <strain evidence="2 3">CBS 412.66</strain>
    </source>
</reference>
<proteinExistence type="predicted"/>
<dbReference type="InterPro" id="IPR036691">
    <property type="entry name" value="Endo/exonu/phosph_ase_sf"/>
</dbReference>
<name>A0A0B7NNB7_9FUNG</name>
<dbReference type="Pfam" id="PF03372">
    <property type="entry name" value="Exo_endo_phos"/>
    <property type="match status" value="1"/>
</dbReference>
<dbReference type="AlphaFoldDB" id="A0A0B7NNB7"/>
<dbReference type="CDD" id="cd01650">
    <property type="entry name" value="RT_nLTR_like"/>
    <property type="match status" value="1"/>
</dbReference>
<dbReference type="Proteomes" id="UP000054107">
    <property type="component" value="Unassembled WGS sequence"/>
</dbReference>
<dbReference type="SUPFAM" id="SSF56219">
    <property type="entry name" value="DNase I-like"/>
    <property type="match status" value="1"/>
</dbReference>
<sequence length="1183" mass="131155">MSSLDPYSDIETIDSSIDTAYISNITSNPLDTSFATLRVGTLNCRGLTKTAAISTRQHFIRYLRTRSLDLLALQETNASSSSIQDQFNLQFQDTSSIWSQHCFSSDISFSNSIVSICGRIISTTISHASDAFEPFSATVVYFPASRSDRIRFLSTILTDFSHVFSSSPSRSIILGDFNYTYSNVSASRNRQAPAQWLQYLNDYFIDGITAPGATPAVEFQRGLSQFCIDYVFLSSYFSSSVQYEHCSTSYVQPAWSDHFLLSCQLRLYPSPDASSTSAVGKGLWRAHPNLARNPLFKKLLYTALSKCLDTLEVSLSAAQKWEQLKLTTAQTAKSFALRQSYTLSRAEDLLHKKHSGLSRKLSAGPSLHPVLDPQLKVVEEQLASLQQYQFETLPLRSGIRWRERGEVSAGFLKRSVASRASKKLIPPLIHPTSLSRCTTKEEMLDAAATYYTGLYSPDPIDPQAISDLLDALPASLRLSDADSDLVMAPITFDDLVEAPDKSSPGQDGLPYQLVRLIIMHPGCREITLATFNNALSFADIPPSWLESCVSLLLKKGALDLLQNWRPIALINTDAKVFARILSARMIATASSLINPYQTGFLRGRFIADNGMLMKLVMEHAKFSHSSSSIGLLLDQEKAYDRVHPTYLRAVLLRFGFPAALVNCFSHLFFDTHMVININGFLSARVAQHRGLKQGDPISPILFNLAFEPLLRRILSDSALSGFALPFPISLTVSTPAATSGVKMLAYADDIVCFQNSPSDFGRLQHHLRVYSAASNALVNFHKIETISLSGSAAIYGSLWRSALLDHNITSWHNARSPSPIRYLGYPLYTSITQRNIFLEQLLETVRQGCLIHKHRGLSVRGRSTVLNSLILSKLWHVLRLVPVPVSFFNSLTSVISSFINFRIFPRISIDTACLPRSQGGLGLIHPQLQQCALQLRWLLPLLCQSTALLLSSPSIVLPRLVGFLLSQHPSSSLLYRSPPQQLDHRFSLLFPCRRPNSLRHTESSWSLLSKAIGRLPKDFSSTVVSASMCLEIPLASVILPSSSPVELGRSLAQLPSSIAYIMSSDRDSCLSPRRSAEFSCHPNLAKKFLKWVKRDDVQLSPFFVRAFIHSSFSSFGHSPFLQVEDHTVVDITPFVEPLSICSSSGSGQRRPASSTKAYRKLCCPQAVTKPPLPIPYNPDIQAA</sequence>
<dbReference type="EMBL" id="LN733964">
    <property type="protein sequence ID" value="CEP18897.1"/>
    <property type="molecule type" value="Genomic_DNA"/>
</dbReference>
<dbReference type="Pfam" id="PF00078">
    <property type="entry name" value="RVT_1"/>
    <property type="match status" value="1"/>
</dbReference>
<organism evidence="2 3">
    <name type="scientific">Parasitella parasitica</name>
    <dbReference type="NCBI Taxonomy" id="35722"/>
    <lineage>
        <taxon>Eukaryota</taxon>
        <taxon>Fungi</taxon>
        <taxon>Fungi incertae sedis</taxon>
        <taxon>Mucoromycota</taxon>
        <taxon>Mucoromycotina</taxon>
        <taxon>Mucoromycetes</taxon>
        <taxon>Mucorales</taxon>
        <taxon>Mucorineae</taxon>
        <taxon>Mucoraceae</taxon>
        <taxon>Parasitella</taxon>
    </lineage>
</organism>
<accession>A0A0B7NNB7</accession>
<gene>
    <name evidence="2" type="primary">PARPA_13206.1 scaffold 46252</name>
</gene>
<evidence type="ECO:0000259" key="1">
    <source>
        <dbReference type="PROSITE" id="PS50878"/>
    </source>
</evidence>
<dbReference type="STRING" id="35722.A0A0B7NNB7"/>
<keyword evidence="3" id="KW-1185">Reference proteome</keyword>
<dbReference type="InterPro" id="IPR043502">
    <property type="entry name" value="DNA/RNA_pol_sf"/>
</dbReference>
<dbReference type="InterPro" id="IPR000477">
    <property type="entry name" value="RT_dom"/>
</dbReference>
<dbReference type="SUPFAM" id="SSF56672">
    <property type="entry name" value="DNA/RNA polymerases"/>
    <property type="match status" value="1"/>
</dbReference>
<feature type="domain" description="Reverse transcriptase" evidence="1">
    <location>
        <begin position="533"/>
        <end position="827"/>
    </location>
</feature>
<evidence type="ECO:0000313" key="2">
    <source>
        <dbReference type="EMBL" id="CEP18897.1"/>
    </source>
</evidence>
<dbReference type="GO" id="GO:0003824">
    <property type="term" value="F:catalytic activity"/>
    <property type="evidence" value="ECO:0007669"/>
    <property type="project" value="InterPro"/>
</dbReference>
<evidence type="ECO:0000313" key="3">
    <source>
        <dbReference type="Proteomes" id="UP000054107"/>
    </source>
</evidence>
<protein>
    <recommendedName>
        <fullName evidence="1">Reverse transcriptase domain-containing protein</fullName>
    </recommendedName>
</protein>